<proteinExistence type="predicted"/>
<gene>
    <name evidence="2" type="ORF">PIB30_031551</name>
</gene>
<keyword evidence="1" id="KW-0175">Coiled coil</keyword>
<dbReference type="Proteomes" id="UP001341840">
    <property type="component" value="Unassembled WGS sequence"/>
</dbReference>
<protein>
    <submittedName>
        <fullName evidence="2">Uncharacterized protein</fullName>
    </submittedName>
</protein>
<organism evidence="2 3">
    <name type="scientific">Stylosanthes scabra</name>
    <dbReference type="NCBI Taxonomy" id="79078"/>
    <lineage>
        <taxon>Eukaryota</taxon>
        <taxon>Viridiplantae</taxon>
        <taxon>Streptophyta</taxon>
        <taxon>Embryophyta</taxon>
        <taxon>Tracheophyta</taxon>
        <taxon>Spermatophyta</taxon>
        <taxon>Magnoliopsida</taxon>
        <taxon>eudicotyledons</taxon>
        <taxon>Gunneridae</taxon>
        <taxon>Pentapetalae</taxon>
        <taxon>rosids</taxon>
        <taxon>fabids</taxon>
        <taxon>Fabales</taxon>
        <taxon>Fabaceae</taxon>
        <taxon>Papilionoideae</taxon>
        <taxon>50 kb inversion clade</taxon>
        <taxon>dalbergioids sensu lato</taxon>
        <taxon>Dalbergieae</taxon>
        <taxon>Pterocarpus clade</taxon>
        <taxon>Stylosanthes</taxon>
    </lineage>
</organism>
<accession>A0ABU6QCA7</accession>
<evidence type="ECO:0000256" key="1">
    <source>
        <dbReference type="SAM" id="Coils"/>
    </source>
</evidence>
<keyword evidence="3" id="KW-1185">Reference proteome</keyword>
<evidence type="ECO:0000313" key="2">
    <source>
        <dbReference type="EMBL" id="MED6109235.1"/>
    </source>
</evidence>
<comment type="caution">
    <text evidence="2">The sequence shown here is derived from an EMBL/GenBank/DDBJ whole genome shotgun (WGS) entry which is preliminary data.</text>
</comment>
<evidence type="ECO:0000313" key="3">
    <source>
        <dbReference type="Proteomes" id="UP001341840"/>
    </source>
</evidence>
<feature type="coiled-coil region" evidence="1">
    <location>
        <begin position="1"/>
        <end position="28"/>
    </location>
</feature>
<reference evidence="2 3" key="1">
    <citation type="journal article" date="2023" name="Plants (Basel)">
        <title>Bridging the Gap: Combining Genomics and Transcriptomics Approaches to Understand Stylosanthes scabra, an Orphan Legume from the Brazilian Caatinga.</title>
        <authorList>
            <person name="Ferreira-Neto J.R.C."/>
            <person name="da Silva M.D."/>
            <person name="Binneck E."/>
            <person name="de Melo N.F."/>
            <person name="da Silva R.H."/>
            <person name="de Melo A.L.T.M."/>
            <person name="Pandolfi V."/>
            <person name="Bustamante F.O."/>
            <person name="Brasileiro-Vidal A.C."/>
            <person name="Benko-Iseppon A.M."/>
        </authorList>
    </citation>
    <scope>NUCLEOTIDE SEQUENCE [LARGE SCALE GENOMIC DNA]</scope>
    <source>
        <tissue evidence="2">Leaves</tissue>
    </source>
</reference>
<dbReference type="EMBL" id="JASCZI010000136">
    <property type="protein sequence ID" value="MED6109235.1"/>
    <property type="molecule type" value="Genomic_DNA"/>
</dbReference>
<sequence>MEQLKGKLQKLDKEKTELEVRVVELCVEKKEVETSKEDHGYEMMAAGFERARQQAEFFYPDLKFDNLDPIKVVHNGKLVDDDEVDVEGGGDHDPQGGEE</sequence>
<name>A0ABU6QCA7_9FABA</name>